<evidence type="ECO:0000313" key="5">
    <source>
        <dbReference type="EMBL" id="BBO66894.1"/>
    </source>
</evidence>
<feature type="domain" description="HTH luxR-type" evidence="4">
    <location>
        <begin position="147"/>
        <end position="213"/>
    </location>
</feature>
<reference evidence="5 6" key="1">
    <citation type="submission" date="2019-11" db="EMBL/GenBank/DDBJ databases">
        <title>Comparative genomics of hydrocarbon-degrading Desulfosarcina strains.</title>
        <authorList>
            <person name="Watanabe M."/>
            <person name="Kojima H."/>
            <person name="Fukui M."/>
        </authorList>
    </citation>
    <scope>NUCLEOTIDE SEQUENCE [LARGE SCALE GENOMIC DNA]</scope>
    <source>
        <strain evidence="5 6">PL12</strain>
    </source>
</reference>
<dbReference type="RefSeq" id="WP_155315214.1">
    <property type="nucleotide sequence ID" value="NZ_AP021874.1"/>
</dbReference>
<dbReference type="SMART" id="SM00421">
    <property type="entry name" value="HTH_LUXR"/>
    <property type="match status" value="1"/>
</dbReference>
<dbReference type="CDD" id="cd06170">
    <property type="entry name" value="LuxR_C_like"/>
    <property type="match status" value="1"/>
</dbReference>
<dbReference type="InterPro" id="IPR016032">
    <property type="entry name" value="Sig_transdc_resp-reg_C-effctor"/>
</dbReference>
<accession>A0A5K7YKS3</accession>
<keyword evidence="3" id="KW-0804">Transcription</keyword>
<dbReference type="Proteomes" id="UP000427906">
    <property type="component" value="Chromosome"/>
</dbReference>
<evidence type="ECO:0000256" key="1">
    <source>
        <dbReference type="ARBA" id="ARBA00023015"/>
    </source>
</evidence>
<evidence type="ECO:0000256" key="2">
    <source>
        <dbReference type="ARBA" id="ARBA00023125"/>
    </source>
</evidence>
<organism evidence="5 6">
    <name type="scientific">Desulfosarcina alkanivorans</name>
    <dbReference type="NCBI Taxonomy" id="571177"/>
    <lineage>
        <taxon>Bacteria</taxon>
        <taxon>Pseudomonadati</taxon>
        <taxon>Thermodesulfobacteriota</taxon>
        <taxon>Desulfobacteria</taxon>
        <taxon>Desulfobacterales</taxon>
        <taxon>Desulfosarcinaceae</taxon>
        <taxon>Desulfosarcina</taxon>
    </lineage>
</organism>
<dbReference type="AlphaFoldDB" id="A0A5K7YKS3"/>
<dbReference type="InterPro" id="IPR000792">
    <property type="entry name" value="Tscrpt_reg_LuxR_C"/>
</dbReference>
<dbReference type="SUPFAM" id="SSF46894">
    <property type="entry name" value="C-terminal effector domain of the bipartite response regulators"/>
    <property type="match status" value="1"/>
</dbReference>
<dbReference type="PRINTS" id="PR00038">
    <property type="entry name" value="HTHLUXR"/>
</dbReference>
<keyword evidence="6" id="KW-1185">Reference proteome</keyword>
<dbReference type="KEGG" id="dalk:DSCA_08240"/>
<gene>
    <name evidence="5" type="ORF">DSCA_08240</name>
</gene>
<dbReference type="InterPro" id="IPR036388">
    <property type="entry name" value="WH-like_DNA-bd_sf"/>
</dbReference>
<evidence type="ECO:0000256" key="3">
    <source>
        <dbReference type="ARBA" id="ARBA00023163"/>
    </source>
</evidence>
<dbReference type="OrthoDB" id="5512014at2"/>
<protein>
    <recommendedName>
        <fullName evidence="4">HTH luxR-type domain-containing protein</fullName>
    </recommendedName>
</protein>
<dbReference type="EMBL" id="AP021874">
    <property type="protein sequence ID" value="BBO66894.1"/>
    <property type="molecule type" value="Genomic_DNA"/>
</dbReference>
<dbReference type="Gene3D" id="1.10.10.10">
    <property type="entry name" value="Winged helix-like DNA-binding domain superfamily/Winged helix DNA-binding domain"/>
    <property type="match status" value="1"/>
</dbReference>
<dbReference type="PANTHER" id="PTHR44688:SF16">
    <property type="entry name" value="DNA-BINDING TRANSCRIPTIONAL ACTIVATOR DEVR_DOSR"/>
    <property type="match status" value="1"/>
</dbReference>
<dbReference type="PROSITE" id="PS50043">
    <property type="entry name" value="HTH_LUXR_2"/>
    <property type="match status" value="1"/>
</dbReference>
<name>A0A5K7YKS3_9BACT</name>
<proteinExistence type="predicted"/>
<keyword evidence="2" id="KW-0238">DNA-binding</keyword>
<evidence type="ECO:0000313" key="6">
    <source>
        <dbReference type="Proteomes" id="UP000427906"/>
    </source>
</evidence>
<dbReference type="Pfam" id="PF00196">
    <property type="entry name" value="GerE"/>
    <property type="match status" value="1"/>
</dbReference>
<dbReference type="GO" id="GO:0006355">
    <property type="term" value="P:regulation of DNA-templated transcription"/>
    <property type="evidence" value="ECO:0007669"/>
    <property type="project" value="InterPro"/>
</dbReference>
<keyword evidence="1" id="KW-0805">Transcription regulation</keyword>
<evidence type="ECO:0000259" key="4">
    <source>
        <dbReference type="PROSITE" id="PS50043"/>
    </source>
</evidence>
<dbReference type="GO" id="GO:0003677">
    <property type="term" value="F:DNA binding"/>
    <property type="evidence" value="ECO:0007669"/>
    <property type="project" value="UniProtKB-KW"/>
</dbReference>
<dbReference type="PROSITE" id="PS00622">
    <property type="entry name" value="HTH_LUXR_1"/>
    <property type="match status" value="1"/>
</dbReference>
<dbReference type="PANTHER" id="PTHR44688">
    <property type="entry name" value="DNA-BINDING TRANSCRIPTIONAL ACTIVATOR DEVR_DOSR"/>
    <property type="match status" value="1"/>
</dbReference>
<sequence length="215" mass="24323">MLEEVGKILSTRWFDFVANSISSIVLLRDPVGDWNFADFKVVYANITARAMMPREVDNSLMVGGAARMNAVTSHWKTIQRRVEAGETSFIGPFPYTTENADGITVHLEFNVMYVGVVQGQRVFWVTTLDKTAEEYRRRMEIAGHAPVKTPLERLSDRERSVAELIIRGLSTKQIAAELGVSDRTVDNHRANIRRKLNLTDRSVSIYNYLSNPSNT</sequence>